<feature type="domain" description="MoaB/Mog" evidence="4">
    <location>
        <begin position="197"/>
        <end position="339"/>
    </location>
</feature>
<dbReference type="NCBIfam" id="TIGR00177">
    <property type="entry name" value="molyb_syn"/>
    <property type="match status" value="1"/>
</dbReference>
<accession>A0ABW5XB45</accession>
<dbReference type="Pfam" id="PF00994">
    <property type="entry name" value="MoCF_biosynth"/>
    <property type="match status" value="1"/>
</dbReference>
<proteinExistence type="predicted"/>
<dbReference type="PANTHER" id="PTHR43764:SF1">
    <property type="entry name" value="MOLYBDOPTERIN MOLYBDOTRANSFERASE"/>
    <property type="match status" value="1"/>
</dbReference>
<dbReference type="Gene3D" id="3.40.980.10">
    <property type="entry name" value="MoaB/Mog-like domain"/>
    <property type="match status" value="1"/>
</dbReference>
<gene>
    <name evidence="5" type="primary">moaCB</name>
    <name evidence="5" type="ORF">ACFSYH_02945</name>
</gene>
<keyword evidence="2" id="KW-0501">Molybdenum cofactor biosynthesis</keyword>
<reference evidence="6" key="1">
    <citation type="journal article" date="2019" name="Int. J. Syst. Evol. Microbiol.">
        <title>The Global Catalogue of Microorganisms (GCM) 10K type strain sequencing project: providing services to taxonomists for standard genome sequencing and annotation.</title>
        <authorList>
            <consortium name="The Broad Institute Genomics Platform"/>
            <consortium name="The Broad Institute Genome Sequencing Center for Infectious Disease"/>
            <person name="Wu L."/>
            <person name="Ma J."/>
        </authorList>
    </citation>
    <scope>NUCLEOTIDE SEQUENCE [LARGE SCALE GENOMIC DNA]</scope>
    <source>
        <strain evidence="6">KCTC 33576</strain>
    </source>
</reference>
<dbReference type="InterPro" id="IPR008284">
    <property type="entry name" value="MoCF_biosynth_CS"/>
</dbReference>
<dbReference type="Proteomes" id="UP001597391">
    <property type="component" value="Unassembled WGS sequence"/>
</dbReference>
<dbReference type="InterPro" id="IPR001453">
    <property type="entry name" value="MoaB/Mog_dom"/>
</dbReference>
<keyword evidence="6" id="KW-1185">Reference proteome</keyword>
<feature type="compositionally biased region" description="Low complexity" evidence="3">
    <location>
        <begin position="170"/>
        <end position="190"/>
    </location>
</feature>
<sequence>MDNASNRLTHVTTAGHVHMVDVARKEITERIAHASSFVACNAEAVRLLRSGELKKGDALAVARVAAIASVKKTPDLIPLCHPISITGVKVDITVQDEGVHTQTRVTTTDRTGIEMEALTAATTAALNIVDMIKAVDRGAHIAYARVDHKAGGRSGSWTRSDDGVPIADESATSNTPPTSSTSSMSSALPASSTPLVGVVTVSDRSYAGTRQDLTGPAITQHVQRWGHLVENLLTPDDITHIRTAINELRAAGAWLIITTGGTGITSRDMTPQAVAPLLDTTLPALTHAIQASGTGTAPGALLSRSIAGLMGRTAIITLPGSPNAVRDGLAILDTVREHLYAQLADTDH</sequence>
<dbReference type="NCBIfam" id="TIGR00581">
    <property type="entry name" value="moaC"/>
    <property type="match status" value="1"/>
</dbReference>
<keyword evidence="5" id="KW-0456">Lyase</keyword>
<dbReference type="InterPro" id="IPR051920">
    <property type="entry name" value="MPT_Adenylyltrnsfr/MoaC-Rel"/>
</dbReference>
<dbReference type="GO" id="GO:0061799">
    <property type="term" value="F:cyclic pyranopterin monophosphate synthase activity"/>
    <property type="evidence" value="ECO:0007669"/>
    <property type="project" value="UniProtKB-EC"/>
</dbReference>
<comment type="caution">
    <text evidence="5">The sequence shown here is derived from an EMBL/GenBank/DDBJ whole genome shotgun (WGS) entry which is preliminary data.</text>
</comment>
<evidence type="ECO:0000256" key="3">
    <source>
        <dbReference type="SAM" id="MobiDB-lite"/>
    </source>
</evidence>
<organism evidence="5 6">
    <name type="scientific">Populibacterium corticicola</name>
    <dbReference type="NCBI Taxonomy" id="1812826"/>
    <lineage>
        <taxon>Bacteria</taxon>
        <taxon>Bacillati</taxon>
        <taxon>Actinomycetota</taxon>
        <taxon>Actinomycetes</taxon>
        <taxon>Micrococcales</taxon>
        <taxon>Jonesiaceae</taxon>
        <taxon>Populibacterium</taxon>
    </lineage>
</organism>
<evidence type="ECO:0000313" key="6">
    <source>
        <dbReference type="Proteomes" id="UP001597391"/>
    </source>
</evidence>
<evidence type="ECO:0000256" key="2">
    <source>
        <dbReference type="ARBA" id="ARBA00023150"/>
    </source>
</evidence>
<dbReference type="NCBIfam" id="NF002947">
    <property type="entry name" value="PRK03604.1"/>
    <property type="match status" value="1"/>
</dbReference>
<protein>
    <submittedName>
        <fullName evidence="5">Bifunctional molybdenum cofactor biosynthesis protein MoaC/MoaB</fullName>
        <ecNumber evidence="5">4.6.1.17</ecNumber>
    </submittedName>
</protein>
<dbReference type="InterPro" id="IPR023045">
    <property type="entry name" value="MoaC"/>
</dbReference>
<dbReference type="PANTHER" id="PTHR43764">
    <property type="entry name" value="MOLYBDENUM COFACTOR BIOSYNTHESIS"/>
    <property type="match status" value="1"/>
</dbReference>
<name>A0ABW5XB45_9MICO</name>
<dbReference type="RefSeq" id="WP_377465002.1">
    <property type="nucleotide sequence ID" value="NZ_JBHUOP010000001.1"/>
</dbReference>
<dbReference type="InterPro" id="IPR002820">
    <property type="entry name" value="Mopterin_CF_biosynth-C_dom"/>
</dbReference>
<dbReference type="InterPro" id="IPR036522">
    <property type="entry name" value="MoaC_sf"/>
</dbReference>
<dbReference type="SUPFAM" id="SSF55040">
    <property type="entry name" value="Molybdenum cofactor biosynthesis protein C, MoaC"/>
    <property type="match status" value="1"/>
</dbReference>
<comment type="pathway">
    <text evidence="1">Cofactor biosynthesis; molybdopterin biosynthesis.</text>
</comment>
<evidence type="ECO:0000259" key="4">
    <source>
        <dbReference type="SMART" id="SM00852"/>
    </source>
</evidence>
<feature type="region of interest" description="Disordered" evidence="3">
    <location>
        <begin position="150"/>
        <end position="190"/>
    </location>
</feature>
<dbReference type="SMART" id="SM00852">
    <property type="entry name" value="MoCF_biosynth"/>
    <property type="match status" value="1"/>
</dbReference>
<dbReference type="EC" id="4.6.1.17" evidence="5"/>
<dbReference type="SUPFAM" id="SSF53218">
    <property type="entry name" value="Molybdenum cofactor biosynthesis proteins"/>
    <property type="match status" value="1"/>
</dbReference>
<dbReference type="Gene3D" id="3.30.70.640">
    <property type="entry name" value="Molybdopterin cofactor biosynthesis C (MoaC) domain"/>
    <property type="match status" value="1"/>
</dbReference>
<dbReference type="PROSITE" id="PS01078">
    <property type="entry name" value="MOCF_BIOSYNTHESIS_1"/>
    <property type="match status" value="1"/>
</dbReference>
<dbReference type="EMBL" id="JBHUOP010000001">
    <property type="protein sequence ID" value="MFD2839521.1"/>
    <property type="molecule type" value="Genomic_DNA"/>
</dbReference>
<dbReference type="NCBIfam" id="NF006870">
    <property type="entry name" value="PRK09364.1"/>
    <property type="match status" value="1"/>
</dbReference>
<evidence type="ECO:0000256" key="1">
    <source>
        <dbReference type="ARBA" id="ARBA00005046"/>
    </source>
</evidence>
<dbReference type="InterPro" id="IPR036425">
    <property type="entry name" value="MoaB/Mog-like_dom_sf"/>
</dbReference>
<evidence type="ECO:0000313" key="5">
    <source>
        <dbReference type="EMBL" id="MFD2839521.1"/>
    </source>
</evidence>
<dbReference type="PIRSF" id="PIRSF036594">
    <property type="entry name" value="MoaC_MogA"/>
    <property type="match status" value="1"/>
</dbReference>
<dbReference type="Pfam" id="PF01967">
    <property type="entry name" value="MoaC"/>
    <property type="match status" value="1"/>
</dbReference>
<dbReference type="InterPro" id="IPR012247">
    <property type="entry name" value="MoaC_MogA"/>
</dbReference>